<feature type="domain" description="Acyl-CoA oxidase/dehydrogenase middle" evidence="8">
    <location>
        <begin position="130"/>
        <end position="218"/>
    </location>
</feature>
<dbReference type="InterPro" id="IPR006091">
    <property type="entry name" value="Acyl-CoA_Oxase/DH_mid-dom"/>
</dbReference>
<dbReference type="InterPro" id="IPR006089">
    <property type="entry name" value="Acyl-CoA_DH_CS"/>
</dbReference>
<keyword evidence="3 6" id="KW-0285">Flavoprotein</keyword>
<dbReference type="Pfam" id="PF02771">
    <property type="entry name" value="Acyl-CoA_dh_N"/>
    <property type="match status" value="1"/>
</dbReference>
<gene>
    <name evidence="10" type="ORF">JOF36_002633</name>
</gene>
<evidence type="ECO:0000256" key="3">
    <source>
        <dbReference type="ARBA" id="ARBA00022630"/>
    </source>
</evidence>
<organism evidence="10 11">
    <name type="scientific">Pseudonocardia parietis</name>
    <dbReference type="NCBI Taxonomy" id="570936"/>
    <lineage>
        <taxon>Bacteria</taxon>
        <taxon>Bacillati</taxon>
        <taxon>Actinomycetota</taxon>
        <taxon>Actinomycetes</taxon>
        <taxon>Pseudonocardiales</taxon>
        <taxon>Pseudonocardiaceae</taxon>
        <taxon>Pseudonocardia</taxon>
    </lineage>
</organism>
<dbReference type="InterPro" id="IPR046373">
    <property type="entry name" value="Acyl-CoA_Oxase/DH_mid-dom_sf"/>
</dbReference>
<comment type="cofactor">
    <cofactor evidence="1 6">
        <name>FAD</name>
        <dbReference type="ChEBI" id="CHEBI:57692"/>
    </cofactor>
</comment>
<evidence type="ECO:0000259" key="9">
    <source>
        <dbReference type="Pfam" id="PF02771"/>
    </source>
</evidence>
<keyword evidence="11" id="KW-1185">Reference proteome</keyword>
<name>A0ABS4VSN8_9PSEU</name>
<accession>A0ABS4VSN8</accession>
<dbReference type="PANTHER" id="PTHR43884:SF20">
    <property type="entry name" value="ACYL-COA DEHYDROGENASE FADE28"/>
    <property type="match status" value="1"/>
</dbReference>
<feature type="domain" description="Acyl-CoA dehydrogenase/oxidase N-terminal" evidence="9">
    <location>
        <begin position="17"/>
        <end position="127"/>
    </location>
</feature>
<dbReference type="Pfam" id="PF02770">
    <property type="entry name" value="Acyl-CoA_dh_M"/>
    <property type="match status" value="1"/>
</dbReference>
<proteinExistence type="inferred from homology"/>
<dbReference type="EMBL" id="JAGINU010000001">
    <property type="protein sequence ID" value="MBP2366937.1"/>
    <property type="molecule type" value="Genomic_DNA"/>
</dbReference>
<dbReference type="Gene3D" id="1.10.540.10">
    <property type="entry name" value="Acyl-CoA dehydrogenase/oxidase, N-terminal domain"/>
    <property type="match status" value="1"/>
</dbReference>
<dbReference type="PIRSF" id="PIRSF016578">
    <property type="entry name" value="HsaA"/>
    <property type="match status" value="1"/>
</dbReference>
<evidence type="ECO:0000256" key="4">
    <source>
        <dbReference type="ARBA" id="ARBA00022827"/>
    </source>
</evidence>
<evidence type="ECO:0000313" key="11">
    <source>
        <dbReference type="Proteomes" id="UP001519295"/>
    </source>
</evidence>
<dbReference type="InterPro" id="IPR036250">
    <property type="entry name" value="AcylCo_DH-like_C"/>
</dbReference>
<dbReference type="InterPro" id="IPR013786">
    <property type="entry name" value="AcylCoA_DH/ox_N"/>
</dbReference>
<sequence length="387" mass="42195">MERGERVSSFIDESGRQAFTRAVRDFVARECGTREQRDALTDGGRTAHNLEISRKLGAAGWCGVAFPEEYGGGGGGVADACVLLEELAYGQVPVFGLGISMIVGRTALRFGTERQRREIVGSVSRGEVSAVAMSEPEAGSDVGSLRCAAQRTPDGFVVNGQKTWISCAPYAERILLVCRTDPTARKHAGITMFEVPRDTPGIDIRPIDTLGGREVNDVFLTDVRLPHDSVVGVENQGWQQLTAGLNFERLVCAATFLGNARRAFDDTLDYVRHREQFGRPVGSFQALKHRLADLATELECTSLLVHDVARRVDEDPDRQLPRAASMTKLKATEIAKQAALEGMQMMGAAGYTLAYDMERHLRQNVVATVFAGTSEIQREIIGSSYGL</sequence>
<comment type="similarity">
    <text evidence="2 6">Belongs to the acyl-CoA dehydrogenase family.</text>
</comment>
<dbReference type="PANTHER" id="PTHR43884">
    <property type="entry name" value="ACYL-COA DEHYDROGENASE"/>
    <property type="match status" value="1"/>
</dbReference>
<dbReference type="CDD" id="cd00567">
    <property type="entry name" value="ACAD"/>
    <property type="match status" value="1"/>
</dbReference>
<evidence type="ECO:0000256" key="2">
    <source>
        <dbReference type="ARBA" id="ARBA00009347"/>
    </source>
</evidence>
<evidence type="ECO:0000256" key="6">
    <source>
        <dbReference type="RuleBase" id="RU362125"/>
    </source>
</evidence>
<dbReference type="InterPro" id="IPR009100">
    <property type="entry name" value="AcylCoA_DH/oxidase_NM_dom_sf"/>
</dbReference>
<reference evidence="10 11" key="1">
    <citation type="submission" date="2021-03" db="EMBL/GenBank/DDBJ databases">
        <title>Sequencing the genomes of 1000 actinobacteria strains.</title>
        <authorList>
            <person name="Klenk H.-P."/>
        </authorList>
    </citation>
    <scope>NUCLEOTIDE SEQUENCE [LARGE SCALE GENOMIC DNA]</scope>
    <source>
        <strain evidence="10 11">DSM 45256</strain>
    </source>
</reference>
<dbReference type="Gene3D" id="2.40.110.10">
    <property type="entry name" value="Butyryl-CoA Dehydrogenase, subunit A, domain 2"/>
    <property type="match status" value="1"/>
</dbReference>
<evidence type="ECO:0000259" key="8">
    <source>
        <dbReference type="Pfam" id="PF02770"/>
    </source>
</evidence>
<protein>
    <submittedName>
        <fullName evidence="10">Alkylation response protein AidB-like acyl-CoA dehydrogenase</fullName>
    </submittedName>
</protein>
<dbReference type="Pfam" id="PF00441">
    <property type="entry name" value="Acyl-CoA_dh_1"/>
    <property type="match status" value="1"/>
</dbReference>
<evidence type="ECO:0000259" key="7">
    <source>
        <dbReference type="Pfam" id="PF00441"/>
    </source>
</evidence>
<dbReference type="Gene3D" id="1.20.140.10">
    <property type="entry name" value="Butyryl-CoA Dehydrogenase, subunit A, domain 3"/>
    <property type="match status" value="1"/>
</dbReference>
<comment type="caution">
    <text evidence="10">The sequence shown here is derived from an EMBL/GenBank/DDBJ whole genome shotgun (WGS) entry which is preliminary data.</text>
</comment>
<dbReference type="Proteomes" id="UP001519295">
    <property type="component" value="Unassembled WGS sequence"/>
</dbReference>
<dbReference type="RefSeq" id="WP_210027032.1">
    <property type="nucleotide sequence ID" value="NZ_JAGINU010000001.1"/>
</dbReference>
<dbReference type="InterPro" id="IPR037069">
    <property type="entry name" value="AcylCoA_DH/ox_N_sf"/>
</dbReference>
<evidence type="ECO:0000256" key="1">
    <source>
        <dbReference type="ARBA" id="ARBA00001974"/>
    </source>
</evidence>
<keyword evidence="5 6" id="KW-0560">Oxidoreductase</keyword>
<evidence type="ECO:0000313" key="10">
    <source>
        <dbReference type="EMBL" id="MBP2366937.1"/>
    </source>
</evidence>
<dbReference type="InterPro" id="IPR009075">
    <property type="entry name" value="AcylCo_DH/oxidase_C"/>
</dbReference>
<dbReference type="SUPFAM" id="SSF47203">
    <property type="entry name" value="Acyl-CoA dehydrogenase C-terminal domain-like"/>
    <property type="match status" value="1"/>
</dbReference>
<dbReference type="SUPFAM" id="SSF56645">
    <property type="entry name" value="Acyl-CoA dehydrogenase NM domain-like"/>
    <property type="match status" value="1"/>
</dbReference>
<dbReference type="PROSITE" id="PS00072">
    <property type="entry name" value="ACYL_COA_DH_1"/>
    <property type="match status" value="1"/>
</dbReference>
<keyword evidence="4 6" id="KW-0274">FAD</keyword>
<feature type="domain" description="Acyl-CoA dehydrogenase/oxidase C-terminal" evidence="7">
    <location>
        <begin position="235"/>
        <end position="383"/>
    </location>
</feature>
<evidence type="ECO:0000256" key="5">
    <source>
        <dbReference type="ARBA" id="ARBA00023002"/>
    </source>
</evidence>